<reference evidence="4" key="1">
    <citation type="submission" date="2025-08" db="UniProtKB">
        <authorList>
            <consortium name="RefSeq"/>
        </authorList>
    </citation>
    <scope>IDENTIFICATION</scope>
</reference>
<dbReference type="Pfam" id="PF00567">
    <property type="entry name" value="TUDOR"/>
    <property type="match status" value="12"/>
</dbReference>
<feature type="region of interest" description="Disordered" evidence="1">
    <location>
        <begin position="1335"/>
        <end position="1388"/>
    </location>
</feature>
<feature type="region of interest" description="Disordered" evidence="1">
    <location>
        <begin position="3166"/>
        <end position="3311"/>
    </location>
</feature>
<feature type="compositionally biased region" description="Polar residues" evidence="1">
    <location>
        <begin position="3373"/>
        <end position="3386"/>
    </location>
</feature>
<dbReference type="Gene3D" id="2.30.30.140">
    <property type="match status" value="12"/>
</dbReference>
<dbReference type="Proteomes" id="UP000694888">
    <property type="component" value="Unplaced"/>
</dbReference>
<feature type="compositionally biased region" description="Polar residues" evidence="1">
    <location>
        <begin position="3484"/>
        <end position="3494"/>
    </location>
</feature>
<feature type="compositionally biased region" description="Polar residues" evidence="1">
    <location>
        <begin position="3582"/>
        <end position="3591"/>
    </location>
</feature>
<dbReference type="SMART" id="SM00333">
    <property type="entry name" value="TUDOR"/>
    <property type="match status" value="12"/>
</dbReference>
<dbReference type="PANTHER" id="PTHR22948">
    <property type="entry name" value="TUDOR DOMAIN CONTAINING PROTEIN"/>
    <property type="match status" value="1"/>
</dbReference>
<sequence>MEYPVDSISDGSLEYIFTTHVTHPELFFVHIESRSTILDDITNSLEKRYRDINEDEKCLRSTKLGALCAARYTDDNNWYRAKITGVMQNGLIEVRFVDYGNTDYLERERIKELDPALVQYPVQSYRCALAGVTSEQGYWPPELMVQFEDIVIDKKCKAIFRGKRERDDVFLVDMYDGEGQSLNQMFGAPNVQGDTGSGLKVSVGQSSGGAGFKSAEWQLGYKTEGTVVFVRDPGLFWCQELKYSNDIVELSEELSRRHMTQELRPLQKVVPGAICAAKFHEDESWYRGVVKSVSQTAASVYFVDYGNTESVDLASICDLSNDKRELPALAVKCSLANLDNGGRGWGDDVIEEFEKLVVDREFEVKTVGKNQDTHLISLLDIEENKDIVSLLKPVVQKSAGAKSTTPPKHLNNNNSNSPSDMPGYIEKSPTVLTSKESGPVLPEGATAETFLSWIVNPGDFWVQRADSSSLLEKLSNEIQEYYSQPRPAAISAPGAFVVARFSEDQQWYRGLVLKESEDMVRVLFIDYGNSDLIPKSELRQVTPQLGTVFPLAFRCTLWGVRPLRNDNTWSVDAKDFLEKLTENGCQCKVVGESENHKFVQLSVNGKDVGQELISLAVVADATGQAAETKNQLPMFPYNVTVQKGQSEVVTVTHVDSPQSFWCQLKKNNAKLDALMDKLDAHYSDAGGTPVSRPAVGQACIAQYSEDDAWYRASVLSTSSQACDVHFIDYGNVETVSHHVVCMPEPRFLDVPTQAVQCSLPIAGESAHLTRALTDLTLEKELTFKVLQMQGDLAVVELYAGDIPISTMLKSTETQLSSRAPTLIPAPRVPVGSTIQAYTSVIDSPDKFFLQKAGIDEELGSLMDSITVKYVSDSEPCIASPAVGQYCVALYSEDSQWYRGKIVSVQRDQCTVLFVDYGNEESISLNNVKQLTPEIARVPIMAYQCTLDGVKESSWSEAAKEYFESLLMDQELFCTFVTASSVKIQRDGQDVVSQLVSAGHVQSPQSPLPIGSWADQKVSPGNDGGWGELETTDGSAGGFGGASRGFGGGERSSGFGKSPRKNDLDRGFDDQRRGGGDRGFGGRRGGDSDGRRGGDSDGGSGFGGGRDRGFGGNKDGGAGFGGGRRGDREGGSGLGDRDSGGFGRRERKPSSDSSTSGADNTTFTYPDPPAESESALLVHMDEDGTFYLQLPSMERDILFLSKRLAGSYKGGGGPRLKETAMKGTVCCGKFPDDGSMYRCLVEEADGNKIFVRYVDYGNTAQCSPYDLKFLFPDLLQYPVQAFPCKLRGLSWSVDQAEKFASATLDKDLEVTFTTNVRPYEVDIKTPDGDLLSIMTGKIAPPAPKLSPKPSGFGTGGSKSPRSGFGTSTPKKLDSSAGKSLNVNSSPPQPKVVVPKQEFLLQTPPQGENTAFISHIGNDGFFFIQLESDTEALEAMSEQLLSLQIKEKHPNLVVGASCAAVFSEDSSWYRAVVSKSDGTQLSVTFVDYGNGDTVASSGVKPLTSELLTQAPMAYQCQFLDVGPLSAESQSKLSEYLIEHQVTVKFLNTTAPFNISATAADGQDLQEVVCPSNNYRCPLIPKEVTPAGVSHIEDDGRFFIQLFKNYKELQEISGSVSKANESNSLVKLEPCEEGVPCCFSTEDGTWYRGKVQQVAQESASVFCVDYGFVKTVDVCDLKSSQPELLRRPPLAIECRLKGVENWTEDLRAKFTEMTQDKVLNTTFFTPEQPCRVSLARSIELDLLGLNAPVPDSPTKSSPEKEQTVAGAVESKDESSGDSAYISHIDPDGTFYVQMVAQEDALASLADKLEEELAGTESSSLSDVGAGMNLCAKFSEDDMWYRAVVEQSTENGQYLVRFVDYGNTDTLGIDRLAATPDAAKLSVTPSFASKCRLSGLSSGLTEDQAGQLRNLVVDREVKVEFVSQDNQIHLVSVTLDGKNLLDSLGLKQSNNPDKSDDSDEKDEFTDAVEDLETSAAPAVSAPAVADAMEGEVNSVQSSDALGTCESVTTGQRVAVTVSYVDSPTKFYLQLDSKRPELDTMMDSMFDHFSSLPEGEGTVESLEIGDFCAALYEDESWYRVSVKAVNEDGSYQVFYIDHGNAEVADVSTLRTLPENFKNLSCCLLEGTLGGVMPAGEDWTEDAVEDFRSMVEEKSLLADILKVDGTVYSVHLLELGIPVHTELIKKGHAVASSEAVTISTNVRQVFSESNESGLASKPGDLSGSCLESTHLEGHVETAKHAMMSSGAHAEQKIRCVSNDLVELEEVSVFVSHSESPSLFWCQLSTATDVLDNIGSSLEDIYTSGGEVDRLTGRLNAGDIVVAIFSEDQQPYRSKVLKDYDDEKVAVRFIDYGNESETARDQVFKIREELCQLPAQAFWCCLDKVKPLQEDWSPSACDRFSELVTDQELSLELVGRNEDGVALVELVVTESEKSVSSVLLEEDFARSADGDVSRRDISVRGVNVSEMDSLEITQPIMESTAVVGNSTQNTLDTISVENALEGRYRQIRLGLHAEYDVVVCSDEAPNVFSVQLQAMKSQFSSLMAEIAEHVVSDSFTECSDFDPKRDDPCLVQNQGVWYRGLVLSREEGKCNVKSVDCGWESSQAKEDLRPLSSRFLDLPAQAISCYLAGVVSVEPEWCADAVSFFTDYVKDNKVCMYILENADDGKYGVYISDVDNSMSQSLNRAMVDLGYAEVVPGSNIEVQIEMEKTLDTDMLDELEASFNEINEQKGSEYENSKKEAQKQDAVSSQLDTYDECSMYSDLPSIDKNIYQLVHISNSEDNSCRLTDNELLPLSEDTDPTEQAAVRTSLRESFSLAVAVERIDQHGCEDIPADNVLPTLEEVDESLSGPVSTNEESSRDISSVERTKVNIESCAEKSPKVKILYTWKQDALKGTSLQSDKDKLSSAEERKSLISKSVEGKDVSDSDEKSTVQVLNPQPSETLEFDKDTGASEHGKYKDENECGSRPVIIEALLHERPAVLEERLMSLVNVEGEKVKAAQREQSESSCESGNVADTEPCEQSVNAVAEKEMLRVEGDVHAENVVCESGQSVNAVTFGTETGVEKGGKSGGDAGSECEESMKPEVAATVEEAEKGLLQVERYEASMKKASHLRFDDGSYLSGEEIGKTCASNGHELPIESDGFKEDLQAVELSSAMVKERDGCEVTDPSLKDNFEKRKVMESQGESFTHLLEEDTGEAYSSNIDTERLDQSGDNEYDGDVDDRDSVQLGEEADQDREDEEDLDKMSGPLEAFMHFEQGVESGGSDEETNDKVEDVSFEHQNNDGEENGSNESSEKEENKQSKKVANVGSAEYEQDNQESVSKACLDEDQFAGVEKNLIEADPACECSDSTYYQSADDNMAMKQNVVGSEGYDDEEDGEYERSQTLGNCQGQNSVSYEEEGEQVGDESYITLDQTGYESGEEVNKMGYKMQHSTVDELTSSEWEHCQEDISGCRSEPGLSSDQFEDAVTDAQTAEECTFPVRKMEYCGLPSGDEVSSSAPLETLSNASSDTPSSAPSDTSSSAPSEIPSNAPSEIPLNAPSDTPSNVPSQTSSVLSETVIKNDIVKNQSKHECMLLAEAESHQKPEKESTEHTQAGNQARSSEFFGDKGSPQSVVEALPEPSAFVSSLDHPGSSSEKPDVCTFETNSHLDADNLYEDSHAGLSGHTVTWQSGDGAEGPRRCTLETEFDTGVSLVTTHTICGSDNFDSSNGVANESGRVNFGSSETICDIGGISLVRRQTAAASESIEASEEIQNKNVEVTPVTSHSGVSEVLCKDEGSTQVTSGTIAESHSIDSSKANCEFEKSKMDKCDSRTKVLTSTPGPAASECSTDSNRLSTSFDETFEEYESCSENIGEEYSGQEDVGAVTFDSSTAQDITGGFTDSSLDSRVEADVDSSNYDTSSLVFTDSAVDSSVSDISSLPPTDASAFDSSAGDSSGLHRVKGHSFSDSVGTTNPANDTSENTSSDSSFVFSFHKGVDNSSSSSTVFERSDSSVSVVSQMVKEIEQRAQAHGLHEPLTDDSISDLDLSDFSGIDECSEIFSASPALVNTKNSGLENEPTNGEGSTLLSDGEKKRHLSTSNRLLSRQSIGEPCVKKWSCLKDSSAQQTHTRDIDGSLPSENVLQKTALRQYLLHCAAITGMSSRQKASNVTSSQLKSEHASTSTSAQGMGTHHNEYTEDADDASDPPSFHEDADEVEEQVYKENIDQKEDEEESAKVEADRASGKDGEVEDRDVSAGTGAEVESSNFKEELPAGDEPDAEGSEQCVLAGEGPSSSEA</sequence>
<feature type="compositionally biased region" description="Acidic residues" evidence="1">
    <location>
        <begin position="3203"/>
        <end position="3213"/>
    </location>
</feature>
<feature type="compositionally biased region" description="Polar residues" evidence="1">
    <location>
        <begin position="3935"/>
        <end position="3945"/>
    </location>
</feature>
<accession>A0ABM1A1Y6</accession>
<feature type="region of interest" description="Disordered" evidence="1">
    <location>
        <begin position="3355"/>
        <end position="3397"/>
    </location>
</feature>
<dbReference type="RefSeq" id="XP_012939180.1">
    <property type="nucleotide sequence ID" value="XM_013083726.2"/>
</dbReference>
<protein>
    <submittedName>
        <fullName evidence="4">Uncharacterized protein LOC101858039</fullName>
    </submittedName>
</protein>
<feature type="compositionally biased region" description="Basic and acidic residues" evidence="1">
    <location>
        <begin position="3260"/>
        <end position="3273"/>
    </location>
</feature>
<feature type="compositionally biased region" description="Polar residues" evidence="1">
    <location>
        <begin position="2923"/>
        <end position="2933"/>
    </location>
</feature>
<feature type="domain" description="Tudor" evidence="2">
    <location>
        <begin position="61"/>
        <end position="120"/>
    </location>
</feature>
<proteinExistence type="predicted"/>
<feature type="compositionally biased region" description="Acidic residues" evidence="1">
    <location>
        <begin position="3221"/>
        <end position="3233"/>
    </location>
</feature>
<feature type="domain" description="Tudor" evidence="2">
    <location>
        <begin position="2555"/>
        <end position="2611"/>
    </location>
</feature>
<gene>
    <name evidence="4" type="primary">LOC101858039</name>
</gene>
<evidence type="ECO:0000313" key="3">
    <source>
        <dbReference type="Proteomes" id="UP000694888"/>
    </source>
</evidence>
<feature type="region of interest" description="Disordered" evidence="1">
    <location>
        <begin position="2720"/>
        <end position="2742"/>
    </location>
</feature>
<dbReference type="PROSITE" id="PS50304">
    <property type="entry name" value="TUDOR"/>
    <property type="match status" value="12"/>
</dbReference>
<evidence type="ECO:0000313" key="4">
    <source>
        <dbReference type="RefSeq" id="XP_012939180.1"/>
    </source>
</evidence>
<feature type="domain" description="Tudor" evidence="2">
    <location>
        <begin position="268"/>
        <end position="326"/>
    </location>
</feature>
<feature type="compositionally biased region" description="Polar residues" evidence="1">
    <location>
        <begin position="4039"/>
        <end position="4056"/>
    </location>
</feature>
<feature type="domain" description="Tudor" evidence="2">
    <location>
        <begin position="1449"/>
        <end position="1507"/>
    </location>
</feature>
<name>A0ABM1A1Y6_APLCA</name>
<dbReference type="SUPFAM" id="SSF63748">
    <property type="entry name" value="Tudor/PWWP/MBT"/>
    <property type="match status" value="12"/>
</dbReference>
<feature type="compositionally biased region" description="Basic and acidic residues" evidence="1">
    <location>
        <begin position="2891"/>
        <end position="2922"/>
    </location>
</feature>
<dbReference type="PANTHER" id="PTHR22948:SF29">
    <property type="entry name" value="FI02030P-RELATED"/>
    <property type="match status" value="1"/>
</dbReference>
<feature type="domain" description="Tudor" evidence="2">
    <location>
        <begin position="1627"/>
        <end position="1684"/>
    </location>
</feature>
<feature type="domain" description="Tudor" evidence="2">
    <location>
        <begin position="1819"/>
        <end position="1878"/>
    </location>
</feature>
<feature type="region of interest" description="Disordered" evidence="1">
    <location>
        <begin position="4130"/>
        <end position="4265"/>
    </location>
</feature>
<feature type="region of interest" description="Disordered" evidence="1">
    <location>
        <begin position="1744"/>
        <end position="1774"/>
    </location>
</feature>
<feature type="compositionally biased region" description="Basic and acidic residues" evidence="1">
    <location>
        <begin position="2720"/>
        <end position="2735"/>
    </location>
</feature>
<feature type="region of interest" description="Disordered" evidence="1">
    <location>
        <begin position="2835"/>
        <end position="2855"/>
    </location>
</feature>
<feature type="domain" description="Tudor" evidence="2">
    <location>
        <begin position="879"/>
        <end position="937"/>
    </location>
</feature>
<feature type="compositionally biased region" description="Polar residues" evidence="1">
    <location>
        <begin position="3530"/>
        <end position="3546"/>
    </location>
</feature>
<feature type="compositionally biased region" description="Basic and acidic residues" evidence="1">
    <location>
        <begin position="3569"/>
        <end position="3581"/>
    </location>
</feature>
<feature type="compositionally biased region" description="Gly residues" evidence="1">
    <location>
        <begin position="1095"/>
        <end position="1122"/>
    </location>
</feature>
<feature type="compositionally biased region" description="Polar residues" evidence="1">
    <location>
        <begin position="1150"/>
        <end position="1163"/>
    </location>
</feature>
<feature type="domain" description="Tudor" evidence="2">
    <location>
        <begin position="2307"/>
        <end position="2366"/>
    </location>
</feature>
<feature type="compositionally biased region" description="Polar residues" evidence="1">
    <location>
        <begin position="3804"/>
        <end position="3822"/>
    </location>
</feature>
<feature type="region of interest" description="Disordered" evidence="1">
    <location>
        <begin position="3478"/>
        <end position="3551"/>
    </location>
</feature>
<feature type="region of interest" description="Disordered" evidence="1">
    <location>
        <begin position="4039"/>
        <end position="4061"/>
    </location>
</feature>
<feature type="region of interest" description="Disordered" evidence="1">
    <location>
        <begin position="3569"/>
        <end position="3604"/>
    </location>
</feature>
<feature type="compositionally biased region" description="Acidic residues" evidence="1">
    <location>
        <begin position="4240"/>
        <end position="4249"/>
    </location>
</feature>
<feature type="domain" description="Tudor" evidence="2">
    <location>
        <begin position="490"/>
        <end position="548"/>
    </location>
</feature>
<dbReference type="GeneID" id="101858039"/>
<feature type="compositionally biased region" description="Low complexity" evidence="1">
    <location>
        <begin position="3495"/>
        <end position="3526"/>
    </location>
</feature>
<dbReference type="InterPro" id="IPR050621">
    <property type="entry name" value="Tudor_domain_containing"/>
</dbReference>
<feature type="region of interest" description="Disordered" evidence="1">
    <location>
        <begin position="398"/>
        <end position="427"/>
    </location>
</feature>
<feature type="region of interest" description="Disordered" evidence="1">
    <location>
        <begin position="2888"/>
        <end position="2953"/>
    </location>
</feature>
<keyword evidence="3" id="KW-1185">Reference proteome</keyword>
<feature type="compositionally biased region" description="Polar residues" evidence="1">
    <location>
        <begin position="4130"/>
        <end position="4156"/>
    </location>
</feature>
<feature type="compositionally biased region" description="Gly residues" evidence="1">
    <location>
        <begin position="1034"/>
        <end position="1050"/>
    </location>
</feature>
<dbReference type="InterPro" id="IPR002999">
    <property type="entry name" value="Tudor"/>
</dbReference>
<feature type="compositionally biased region" description="Low complexity" evidence="1">
    <location>
        <begin position="3903"/>
        <end position="3925"/>
    </location>
</feature>
<feature type="region of interest" description="Disordered" evidence="1">
    <location>
        <begin position="1941"/>
        <end position="1960"/>
    </location>
</feature>
<feature type="domain" description="Tudor" evidence="2">
    <location>
        <begin position="2056"/>
        <end position="2114"/>
    </location>
</feature>
<evidence type="ECO:0000256" key="1">
    <source>
        <dbReference type="SAM" id="MobiDB-lite"/>
    </source>
</evidence>
<dbReference type="Gene3D" id="2.40.50.90">
    <property type="match status" value="12"/>
</dbReference>
<feature type="region of interest" description="Disordered" evidence="1">
    <location>
        <begin position="3438"/>
        <end position="3460"/>
    </location>
</feature>
<feature type="region of interest" description="Disordered" evidence="1">
    <location>
        <begin position="1000"/>
        <end position="1169"/>
    </location>
</feature>
<feature type="compositionally biased region" description="Basic and acidic residues" evidence="1">
    <location>
        <begin position="1083"/>
        <end position="1094"/>
    </location>
</feature>
<evidence type="ECO:0000259" key="2">
    <source>
        <dbReference type="PROSITE" id="PS50304"/>
    </source>
</evidence>
<feature type="domain" description="Tudor" evidence="2">
    <location>
        <begin position="692"/>
        <end position="750"/>
    </location>
</feature>
<feature type="compositionally biased region" description="Basic and acidic residues" evidence="1">
    <location>
        <begin position="1123"/>
        <end position="1138"/>
    </location>
</feature>
<dbReference type="InterPro" id="IPR035437">
    <property type="entry name" value="SNase_OB-fold_sf"/>
</dbReference>
<feature type="compositionally biased region" description="Basic and acidic residues" evidence="1">
    <location>
        <begin position="2936"/>
        <end position="2953"/>
    </location>
</feature>
<feature type="compositionally biased region" description="Basic and acidic residues" evidence="1">
    <location>
        <begin position="4202"/>
        <end position="4215"/>
    </location>
</feature>
<feature type="region of interest" description="Disordered" evidence="1">
    <location>
        <begin position="3903"/>
        <end position="3954"/>
    </location>
</feature>
<feature type="domain" description="Tudor" evidence="2">
    <location>
        <begin position="1218"/>
        <end position="1276"/>
    </location>
</feature>
<feature type="compositionally biased region" description="Polar residues" evidence="1">
    <location>
        <begin position="1356"/>
        <end position="1368"/>
    </location>
</feature>
<feature type="region of interest" description="Disordered" evidence="1">
    <location>
        <begin position="3803"/>
        <end position="3822"/>
    </location>
</feature>
<organism evidence="3 4">
    <name type="scientific">Aplysia californica</name>
    <name type="common">California sea hare</name>
    <dbReference type="NCBI Taxonomy" id="6500"/>
    <lineage>
        <taxon>Eukaryota</taxon>
        <taxon>Metazoa</taxon>
        <taxon>Spiralia</taxon>
        <taxon>Lophotrochozoa</taxon>
        <taxon>Mollusca</taxon>
        <taxon>Gastropoda</taxon>
        <taxon>Heterobranchia</taxon>
        <taxon>Euthyneura</taxon>
        <taxon>Tectipleura</taxon>
        <taxon>Aplysiida</taxon>
        <taxon>Aplysioidea</taxon>
        <taxon>Aplysiidae</taxon>
        <taxon>Aplysia</taxon>
    </lineage>
</organism>
<feature type="compositionally biased region" description="Basic and acidic residues" evidence="1">
    <location>
        <begin position="1059"/>
        <end position="1075"/>
    </location>
</feature>